<dbReference type="AlphaFoldDB" id="A0AAV1SAZ4"/>
<comment type="caution">
    <text evidence="2">The sequence shown here is derived from an EMBL/GenBank/DDBJ whole genome shotgun (WGS) entry which is preliminary data.</text>
</comment>
<accession>A0AAV1SAZ4</accession>
<sequence>MSGTDEITIVVASESCPEEDLKAIEIHCQLLYYSYKSRQKLRMSTVGTPQLVPAMMEVLVVQLMRMRSSSEINADRHISARSIARTDDQHDEIESYLLHLLVRHQIDGGDVGKSSAGTGKDDPGSSTNGDEEKK</sequence>
<evidence type="ECO:0000313" key="3">
    <source>
        <dbReference type="Proteomes" id="UP001314170"/>
    </source>
</evidence>
<organism evidence="2 3">
    <name type="scientific">Dovyalis caffra</name>
    <dbReference type="NCBI Taxonomy" id="77055"/>
    <lineage>
        <taxon>Eukaryota</taxon>
        <taxon>Viridiplantae</taxon>
        <taxon>Streptophyta</taxon>
        <taxon>Embryophyta</taxon>
        <taxon>Tracheophyta</taxon>
        <taxon>Spermatophyta</taxon>
        <taxon>Magnoliopsida</taxon>
        <taxon>eudicotyledons</taxon>
        <taxon>Gunneridae</taxon>
        <taxon>Pentapetalae</taxon>
        <taxon>rosids</taxon>
        <taxon>fabids</taxon>
        <taxon>Malpighiales</taxon>
        <taxon>Salicaceae</taxon>
        <taxon>Flacourtieae</taxon>
        <taxon>Dovyalis</taxon>
    </lineage>
</organism>
<evidence type="ECO:0000313" key="2">
    <source>
        <dbReference type="EMBL" id="CAK7348639.1"/>
    </source>
</evidence>
<proteinExistence type="predicted"/>
<dbReference type="Proteomes" id="UP001314170">
    <property type="component" value="Unassembled WGS sequence"/>
</dbReference>
<gene>
    <name evidence="2" type="ORF">DCAF_LOCUS21342</name>
</gene>
<dbReference type="EMBL" id="CAWUPB010001173">
    <property type="protein sequence ID" value="CAK7348639.1"/>
    <property type="molecule type" value="Genomic_DNA"/>
</dbReference>
<keyword evidence="3" id="KW-1185">Reference proteome</keyword>
<evidence type="ECO:0000256" key="1">
    <source>
        <dbReference type="SAM" id="MobiDB-lite"/>
    </source>
</evidence>
<feature type="region of interest" description="Disordered" evidence="1">
    <location>
        <begin position="109"/>
        <end position="134"/>
    </location>
</feature>
<reference evidence="2 3" key="1">
    <citation type="submission" date="2024-01" db="EMBL/GenBank/DDBJ databases">
        <authorList>
            <person name="Waweru B."/>
        </authorList>
    </citation>
    <scope>NUCLEOTIDE SEQUENCE [LARGE SCALE GENOMIC DNA]</scope>
</reference>
<name>A0AAV1SAZ4_9ROSI</name>
<protein>
    <submittedName>
        <fullName evidence="2">Uncharacterized protein</fullName>
    </submittedName>
</protein>